<dbReference type="EMBL" id="AY689437">
    <property type="protein sequence ID" value="ABI99134.1"/>
    <property type="molecule type" value="Genomic_DNA"/>
</dbReference>
<dbReference type="GO" id="GO:0016020">
    <property type="term" value="C:membrane"/>
    <property type="evidence" value="ECO:0007669"/>
    <property type="project" value="UniProtKB-SubCell"/>
</dbReference>
<organismHost>
    <name type="scientific">Odocoileus hemionus</name>
    <name type="common">Mule deer</name>
    <name type="synonym">Cervus hemionus</name>
    <dbReference type="NCBI Taxonomy" id="9872"/>
</organismHost>
<evidence type="ECO:0000256" key="5">
    <source>
        <dbReference type="ARBA" id="ARBA00022692"/>
    </source>
</evidence>
<evidence type="ECO:0000313" key="10">
    <source>
        <dbReference type="EMBL" id="ABI99134.1"/>
    </source>
</evidence>
<evidence type="ECO:0000256" key="7">
    <source>
        <dbReference type="ARBA" id="ARBA00023136"/>
    </source>
</evidence>
<dbReference type="InterPro" id="IPR038578">
    <property type="entry name" value="GT29-like_sf"/>
</dbReference>
<comment type="subcellular location">
    <subcellularLocation>
        <location evidence="2">Endomembrane system</location>
    </subcellularLocation>
    <subcellularLocation>
        <location evidence="1">Membrane</location>
        <topology evidence="1">Single-pass membrane protein</topology>
    </subcellularLocation>
</comment>
<gene>
    <name evidence="10" type="ORF">DpV84gp150</name>
</gene>
<keyword evidence="3 10" id="KW-0328">Glycosyltransferase</keyword>
<keyword evidence="4 10" id="KW-0808">Transferase</keyword>
<keyword evidence="7 9" id="KW-0472">Membrane</keyword>
<dbReference type="Gene3D" id="3.90.1480.20">
    <property type="entry name" value="Glycosyl transferase family 29"/>
    <property type="match status" value="1"/>
</dbReference>
<evidence type="ECO:0000256" key="4">
    <source>
        <dbReference type="ARBA" id="ARBA00022679"/>
    </source>
</evidence>
<dbReference type="Pfam" id="PF00777">
    <property type="entry name" value="Glyco_transf_29"/>
    <property type="match status" value="1"/>
</dbReference>
<dbReference type="InterPro" id="IPR051142">
    <property type="entry name" value="Glycosyltransferase_29"/>
</dbReference>
<dbReference type="FunFam" id="3.90.1480.20:FF:000015">
    <property type="entry name" value="Lactosylceramide alpha-2,3-sialyltransferase"/>
    <property type="match status" value="1"/>
</dbReference>
<keyword evidence="6 9" id="KW-1133">Transmembrane helix</keyword>
<keyword evidence="8" id="KW-0325">Glycoprotein</keyword>
<organism evidence="10 11">
    <name type="scientific">Deerpox virus (strain W-1170-84)</name>
    <name type="common">DPV</name>
    <dbReference type="NCBI Taxonomy" id="305676"/>
    <lineage>
        <taxon>Viruses</taxon>
        <taxon>Varidnaviria</taxon>
        <taxon>Bamfordvirae</taxon>
        <taxon>Nucleocytoviricota</taxon>
        <taxon>Pokkesviricetes</taxon>
        <taxon>Chitovirales</taxon>
        <taxon>Poxviridae</taxon>
        <taxon>Chordopoxvirinae</taxon>
        <taxon>Cervidpoxvirus</taxon>
        <taxon>Cervidpoxvirus muledeerpox</taxon>
        <taxon>Mule deerpox virus</taxon>
    </lineage>
</organism>
<dbReference type="GO" id="GO:0008373">
    <property type="term" value="F:sialyltransferase activity"/>
    <property type="evidence" value="ECO:0007669"/>
    <property type="project" value="InterPro"/>
</dbReference>
<proteinExistence type="predicted"/>
<evidence type="ECO:0000313" key="11">
    <source>
        <dbReference type="Proteomes" id="UP000162522"/>
    </source>
</evidence>
<name>Q08F31_DPV84</name>
<sequence>MRIHINKKELYILILLIILFILSSIYKTLYTISECMEYFYVDYDFIFVNKKLITRINKKNLPYGLLGFEHQINNLLSIANITDIPTHIKHIRCKKCIVVGNSHNLVNSKLGNKINSHNIVIRINDAPIRNFEEDVGNITTIRLFYPESAQENAKIENQKDTLFVMIPFKKGDIYWLYNILNKRRINPRLFWKPPIKTWDIDKKQIRILNPYFAYTAMNLLKDVSKKETVPTTGILAIIMSLYMCNYVSIVGFGYPDNSYTPIHYYNNSTLNNMVSTIHNLNSEYILIQKLINENFINTLQ</sequence>
<evidence type="ECO:0000256" key="3">
    <source>
        <dbReference type="ARBA" id="ARBA00022676"/>
    </source>
</evidence>
<evidence type="ECO:0000256" key="1">
    <source>
        <dbReference type="ARBA" id="ARBA00004167"/>
    </source>
</evidence>
<dbReference type="PANTHER" id="PTHR13713">
    <property type="entry name" value="SIALYLTRANSFERASE"/>
    <property type="match status" value="1"/>
</dbReference>
<dbReference type="GO" id="GO:0009247">
    <property type="term" value="P:glycolipid biosynthetic process"/>
    <property type="evidence" value="ECO:0007669"/>
    <property type="project" value="TreeGrafter"/>
</dbReference>
<evidence type="ECO:0000256" key="2">
    <source>
        <dbReference type="ARBA" id="ARBA00004308"/>
    </source>
</evidence>
<keyword evidence="5 9" id="KW-0812">Transmembrane</keyword>
<dbReference type="Proteomes" id="UP000162522">
    <property type="component" value="Segment"/>
</dbReference>
<evidence type="ECO:0000256" key="9">
    <source>
        <dbReference type="SAM" id="Phobius"/>
    </source>
</evidence>
<dbReference type="CAZy" id="GT29">
    <property type="family name" value="Glycosyltransferase Family 29"/>
</dbReference>
<accession>Q08F31</accession>
<evidence type="ECO:0000256" key="6">
    <source>
        <dbReference type="ARBA" id="ARBA00022989"/>
    </source>
</evidence>
<dbReference type="InterPro" id="IPR001675">
    <property type="entry name" value="Glyco_trans_29"/>
</dbReference>
<feature type="transmembrane region" description="Helical" evidence="9">
    <location>
        <begin position="12"/>
        <end position="30"/>
    </location>
</feature>
<dbReference type="InterPro" id="IPR012163">
    <property type="entry name" value="Sialyl_trans"/>
</dbReference>
<reference evidence="10 11" key="1">
    <citation type="journal article" date="2005" name="J. Virol.">
        <title>Genome of deerpox virus.</title>
        <authorList>
            <person name="Afonso C.L."/>
            <person name="Delhon G."/>
            <person name="Tulman E.R."/>
            <person name="Lu Z."/>
            <person name="Zsak A."/>
            <person name="Becerra V.M."/>
            <person name="Zsak L."/>
            <person name="Kutish G.F."/>
            <person name="Rock D.L."/>
        </authorList>
    </citation>
    <scope>NUCLEOTIDE SEQUENCE [LARGE SCALE GENOMIC DNA]</scope>
    <source>
        <strain evidence="10">W-1170-84</strain>
    </source>
</reference>
<evidence type="ECO:0000256" key="8">
    <source>
        <dbReference type="ARBA" id="ARBA00023180"/>
    </source>
</evidence>
<dbReference type="PIRSF" id="PIRSF005557">
    <property type="entry name" value="Sialyl_trans"/>
    <property type="match status" value="1"/>
</dbReference>
<protein>
    <submittedName>
        <fullName evidence="10">A(2,3)-sialyltransferase</fullName>
    </submittedName>
</protein>
<dbReference type="PANTHER" id="PTHR13713:SF95">
    <property type="entry name" value="CMP-N-ACETYLNEURAMINATE-BETA-GALACTOSAMIDE- ALPHA-2,3-SIALYLTRANSFERASE 4 ISOFORM 1"/>
    <property type="match status" value="1"/>
</dbReference>